<evidence type="ECO:0000256" key="1">
    <source>
        <dbReference type="ARBA" id="ARBA00001947"/>
    </source>
</evidence>
<dbReference type="GO" id="GO:0008270">
    <property type="term" value="F:zinc ion binding"/>
    <property type="evidence" value="ECO:0007669"/>
    <property type="project" value="InterPro"/>
</dbReference>
<evidence type="ECO:0000256" key="4">
    <source>
        <dbReference type="ARBA" id="ARBA00022723"/>
    </source>
</evidence>
<sequence length="395" mass="44854">MEVQVRRGDTFYYYSQLFYLPLQLIIDSNSDMAGNSLQIGQTVSIPGFYIGNYTIRQGDTFWGIARRRNLSVDALLLLNQSLNPSALQVGAEISIPLRITQPVVMGQQAYSFGILDRDIKRLKNAFPFIRVSQIGESVLGKPLYEILIGNGEKKVHINASFHANEWITTPILMRFMNDYLLSLTNRGAIRGVVMEPLYSSVTLSLVPMVNPDGVDLVIEGPPPALREELIEFNKGNTNFSGWKANINGVDLNNQYPAKWELEKERKEEKNPAPRDFPGYKPFSEPEAISMAELARSGDLDRVLALHTQGEEFYWGFEGMEPPESEMLAEEFERVSGYRSVRYIDSFAGYKDWFIQEFQRPGFTVELGMGINPLPLSQFDRIYESVLGIFLVSIYR</sequence>
<reference evidence="11 12" key="1">
    <citation type="submission" date="2019-08" db="EMBL/GenBank/DDBJ databases">
        <title>Bacillus genomes from the desert of Cuatro Cienegas, Coahuila.</title>
        <authorList>
            <person name="Olmedo-Alvarez G."/>
        </authorList>
    </citation>
    <scope>NUCLEOTIDE SEQUENCE [LARGE SCALE GENOMIC DNA]</scope>
    <source>
        <strain evidence="11 12">CH451a_14T</strain>
    </source>
</reference>
<protein>
    <submittedName>
        <fullName evidence="11">LysM peptidoglycan-binding domain-containing protein</fullName>
    </submittedName>
</protein>
<dbReference type="InterPro" id="IPR057246">
    <property type="entry name" value="CARBOXYPEPT_ZN_1"/>
</dbReference>
<feature type="domain" description="LysM" evidence="9">
    <location>
        <begin position="51"/>
        <end position="95"/>
    </location>
</feature>
<evidence type="ECO:0000256" key="3">
    <source>
        <dbReference type="ARBA" id="ARBA00022670"/>
    </source>
</evidence>
<dbReference type="SMART" id="SM00257">
    <property type="entry name" value="LysM"/>
    <property type="match status" value="2"/>
</dbReference>
<dbReference type="OrthoDB" id="9802862at2"/>
<evidence type="ECO:0000313" key="12">
    <source>
        <dbReference type="Proteomes" id="UP000325054"/>
    </source>
</evidence>
<name>A0A5D4TMV9_9BACI</name>
<keyword evidence="4" id="KW-0479">Metal-binding</keyword>
<comment type="similarity">
    <text evidence="2 8">Belongs to the peptidase M14 family.</text>
</comment>
<keyword evidence="6" id="KW-0862">Zinc</keyword>
<dbReference type="CDD" id="cd06229">
    <property type="entry name" value="M14_Endopeptidase_I"/>
    <property type="match status" value="1"/>
</dbReference>
<dbReference type="Gene3D" id="3.40.630.10">
    <property type="entry name" value="Zn peptidases"/>
    <property type="match status" value="1"/>
</dbReference>
<comment type="cofactor">
    <cofactor evidence="1">
        <name>Zn(2+)</name>
        <dbReference type="ChEBI" id="CHEBI:29105"/>
    </cofactor>
</comment>
<keyword evidence="7" id="KW-0482">Metalloprotease</keyword>
<evidence type="ECO:0000256" key="2">
    <source>
        <dbReference type="ARBA" id="ARBA00005988"/>
    </source>
</evidence>
<evidence type="ECO:0000256" key="7">
    <source>
        <dbReference type="ARBA" id="ARBA00023049"/>
    </source>
</evidence>
<keyword evidence="3" id="KW-0645">Protease</keyword>
<dbReference type="PROSITE" id="PS52035">
    <property type="entry name" value="PEPTIDASE_M14"/>
    <property type="match status" value="1"/>
</dbReference>
<dbReference type="SUPFAM" id="SSF53187">
    <property type="entry name" value="Zn-dependent exopeptidases"/>
    <property type="match status" value="1"/>
</dbReference>
<dbReference type="Proteomes" id="UP000325054">
    <property type="component" value="Unassembled WGS sequence"/>
</dbReference>
<dbReference type="GO" id="GO:0006508">
    <property type="term" value="P:proteolysis"/>
    <property type="evidence" value="ECO:0007669"/>
    <property type="project" value="UniProtKB-KW"/>
</dbReference>
<evidence type="ECO:0000313" key="11">
    <source>
        <dbReference type="EMBL" id="TYS76575.1"/>
    </source>
</evidence>
<dbReference type="GO" id="GO:0004181">
    <property type="term" value="F:metallocarboxypeptidase activity"/>
    <property type="evidence" value="ECO:0007669"/>
    <property type="project" value="InterPro"/>
</dbReference>
<organism evidence="11 12">
    <name type="scientific">Rossellomorea aquimaris</name>
    <dbReference type="NCBI Taxonomy" id="189382"/>
    <lineage>
        <taxon>Bacteria</taxon>
        <taxon>Bacillati</taxon>
        <taxon>Bacillota</taxon>
        <taxon>Bacilli</taxon>
        <taxon>Bacillales</taxon>
        <taxon>Bacillaceae</taxon>
        <taxon>Rossellomorea</taxon>
    </lineage>
</organism>
<keyword evidence="5" id="KW-0378">Hydrolase</keyword>
<evidence type="ECO:0000259" key="10">
    <source>
        <dbReference type="PROSITE" id="PS52035"/>
    </source>
</evidence>
<dbReference type="SMART" id="SM00631">
    <property type="entry name" value="Zn_pept"/>
    <property type="match status" value="1"/>
</dbReference>
<feature type="domain" description="Peptidase M14" evidence="10">
    <location>
        <begin position="108"/>
        <end position="393"/>
    </location>
</feature>
<dbReference type="GO" id="GO:0005615">
    <property type="term" value="C:extracellular space"/>
    <property type="evidence" value="ECO:0007669"/>
    <property type="project" value="TreeGrafter"/>
</dbReference>
<dbReference type="InterPro" id="IPR034274">
    <property type="entry name" value="ENP1_M14_CPD"/>
</dbReference>
<dbReference type="EMBL" id="VTEW01000012">
    <property type="protein sequence ID" value="TYS76575.1"/>
    <property type="molecule type" value="Genomic_DNA"/>
</dbReference>
<dbReference type="AlphaFoldDB" id="A0A5D4TMV9"/>
<dbReference type="PROSITE" id="PS51782">
    <property type="entry name" value="LYSM"/>
    <property type="match status" value="1"/>
</dbReference>
<dbReference type="InterPro" id="IPR000834">
    <property type="entry name" value="Peptidase_M14"/>
</dbReference>
<dbReference type="Pfam" id="PF00246">
    <property type="entry name" value="Peptidase_M14"/>
    <property type="match status" value="1"/>
</dbReference>
<evidence type="ECO:0000256" key="5">
    <source>
        <dbReference type="ARBA" id="ARBA00022801"/>
    </source>
</evidence>
<feature type="active site" description="Proton donor/acceptor" evidence="8">
    <location>
        <position position="365"/>
    </location>
</feature>
<dbReference type="PANTHER" id="PTHR11705">
    <property type="entry name" value="PROTEASE FAMILY M14 CARBOXYPEPTIDASE A,B"/>
    <property type="match status" value="1"/>
</dbReference>
<evidence type="ECO:0000259" key="9">
    <source>
        <dbReference type="PROSITE" id="PS51782"/>
    </source>
</evidence>
<gene>
    <name evidence="11" type="ORF">FZC80_14815</name>
</gene>
<dbReference type="InterPro" id="IPR018392">
    <property type="entry name" value="LysM"/>
</dbReference>
<accession>A0A5D4TMV9</accession>
<dbReference type="PRINTS" id="PR00765">
    <property type="entry name" value="CRBOXYPTASEA"/>
</dbReference>
<evidence type="ECO:0000256" key="8">
    <source>
        <dbReference type="PROSITE-ProRule" id="PRU01379"/>
    </source>
</evidence>
<dbReference type="Gene3D" id="3.10.350.10">
    <property type="entry name" value="LysM domain"/>
    <property type="match status" value="2"/>
</dbReference>
<dbReference type="SUPFAM" id="SSF54106">
    <property type="entry name" value="LysM domain"/>
    <property type="match status" value="1"/>
</dbReference>
<dbReference type="PANTHER" id="PTHR11705:SF143">
    <property type="entry name" value="SLL0236 PROTEIN"/>
    <property type="match status" value="1"/>
</dbReference>
<dbReference type="InterPro" id="IPR036779">
    <property type="entry name" value="LysM_dom_sf"/>
</dbReference>
<comment type="caution">
    <text evidence="11">The sequence shown here is derived from an EMBL/GenBank/DDBJ whole genome shotgun (WGS) entry which is preliminary data.</text>
</comment>
<dbReference type="Pfam" id="PF01476">
    <property type="entry name" value="LysM"/>
    <property type="match status" value="2"/>
</dbReference>
<evidence type="ECO:0000256" key="6">
    <source>
        <dbReference type="ARBA" id="ARBA00022833"/>
    </source>
</evidence>
<dbReference type="PROSITE" id="PS00132">
    <property type="entry name" value="CARBOXYPEPT_ZN_1"/>
    <property type="match status" value="1"/>
</dbReference>
<proteinExistence type="inferred from homology"/>
<dbReference type="CDD" id="cd00118">
    <property type="entry name" value="LysM"/>
    <property type="match status" value="2"/>
</dbReference>
<dbReference type="RefSeq" id="WP_148992280.1">
    <property type="nucleotide sequence ID" value="NZ_VTEW01000012.1"/>
</dbReference>